<evidence type="ECO:0000256" key="1">
    <source>
        <dbReference type="ARBA" id="ARBA00022679"/>
    </source>
</evidence>
<evidence type="ECO:0000313" key="5">
    <source>
        <dbReference type="EMBL" id="RNL57621.1"/>
    </source>
</evidence>
<dbReference type="Pfam" id="PF01553">
    <property type="entry name" value="Acyltransferase"/>
    <property type="match status" value="1"/>
</dbReference>
<dbReference type="PANTHER" id="PTHR10434">
    <property type="entry name" value="1-ACYL-SN-GLYCEROL-3-PHOSPHATE ACYLTRANSFERASE"/>
    <property type="match status" value="1"/>
</dbReference>
<dbReference type="GO" id="GO:0003841">
    <property type="term" value="F:1-acylglycerol-3-phosphate O-acyltransferase activity"/>
    <property type="evidence" value="ECO:0007669"/>
    <property type="project" value="TreeGrafter"/>
</dbReference>
<feature type="region of interest" description="Disordered" evidence="3">
    <location>
        <begin position="253"/>
        <end position="289"/>
    </location>
</feature>
<feature type="domain" description="Phospholipid/glycerol acyltransferase" evidence="4">
    <location>
        <begin position="57"/>
        <end position="172"/>
    </location>
</feature>
<name>A0A3N0C634_9MICC</name>
<organism evidence="5 6">
    <name type="scientific">Arthrobacter oryzae</name>
    <dbReference type="NCBI Taxonomy" id="409290"/>
    <lineage>
        <taxon>Bacteria</taxon>
        <taxon>Bacillati</taxon>
        <taxon>Actinomycetota</taxon>
        <taxon>Actinomycetes</taxon>
        <taxon>Micrococcales</taxon>
        <taxon>Micrococcaceae</taxon>
        <taxon>Arthrobacter</taxon>
    </lineage>
</organism>
<proteinExistence type="predicted"/>
<keyword evidence="1 5" id="KW-0808">Transferase</keyword>
<dbReference type="SUPFAM" id="SSF69593">
    <property type="entry name" value="Glycerol-3-phosphate (1)-acyltransferase"/>
    <property type="match status" value="1"/>
</dbReference>
<dbReference type="GO" id="GO:0006654">
    <property type="term" value="P:phosphatidic acid biosynthetic process"/>
    <property type="evidence" value="ECO:0007669"/>
    <property type="project" value="TreeGrafter"/>
</dbReference>
<dbReference type="EMBL" id="RBED01000072">
    <property type="protein sequence ID" value="RNL57621.1"/>
    <property type="molecule type" value="Genomic_DNA"/>
</dbReference>
<dbReference type="RefSeq" id="WP_123254555.1">
    <property type="nucleotide sequence ID" value="NZ_RBED01000072.1"/>
</dbReference>
<gene>
    <name evidence="5" type="ORF">D7003_06015</name>
</gene>
<accession>A0A3N0C634</accession>
<sequence length="289" mass="31480">MTRRSRPDDRVYRFLTRTGLLLRRLFGIRVIVTGREHLPAAGPLNGASRRAVPGTGAVIAITHFGYLDFAFAEMLLWRTSRAQLRFLIHQGAADHWLARPVVSAAGHVIVPHGDRSGTYDAAVAKLRAGEYIGILPEAGVSRSFRVRECRTGAVRMAAEAGVPIIPVSVWGAHRLLTRHHGFSPFRAWRAPVRIHVGEPLLPEQLPGNGAGPFPDRSGAIHAATDRLRAVLQSGIDTATADFPLRPGSGSWWMPAHLGGGAPSETERQQMDEAEGPRRARGGRIRHSTP</sequence>
<feature type="compositionally biased region" description="Basic residues" evidence="3">
    <location>
        <begin position="278"/>
        <end position="289"/>
    </location>
</feature>
<evidence type="ECO:0000259" key="4">
    <source>
        <dbReference type="SMART" id="SM00563"/>
    </source>
</evidence>
<protein>
    <submittedName>
        <fullName evidence="5">1-acyl-sn-glycerol-3-phosphate acyltransferase</fullName>
    </submittedName>
</protein>
<dbReference type="InterPro" id="IPR002123">
    <property type="entry name" value="Plipid/glycerol_acylTrfase"/>
</dbReference>
<dbReference type="AlphaFoldDB" id="A0A3N0C634"/>
<dbReference type="SMART" id="SM00563">
    <property type="entry name" value="PlsC"/>
    <property type="match status" value="1"/>
</dbReference>
<comment type="caution">
    <text evidence="5">The sequence shown here is derived from an EMBL/GenBank/DDBJ whole genome shotgun (WGS) entry which is preliminary data.</text>
</comment>
<dbReference type="OrthoDB" id="3210041at2"/>
<dbReference type="CDD" id="cd07989">
    <property type="entry name" value="LPLAT_AGPAT-like"/>
    <property type="match status" value="1"/>
</dbReference>
<keyword evidence="6" id="KW-1185">Reference proteome</keyword>
<keyword evidence="2 5" id="KW-0012">Acyltransferase</keyword>
<dbReference type="GO" id="GO:0005886">
    <property type="term" value="C:plasma membrane"/>
    <property type="evidence" value="ECO:0007669"/>
    <property type="project" value="TreeGrafter"/>
</dbReference>
<evidence type="ECO:0000256" key="3">
    <source>
        <dbReference type="SAM" id="MobiDB-lite"/>
    </source>
</evidence>
<feature type="compositionally biased region" description="Basic and acidic residues" evidence="3">
    <location>
        <begin position="264"/>
        <end position="277"/>
    </location>
</feature>
<reference evidence="5 6" key="1">
    <citation type="submission" date="2018-10" db="EMBL/GenBank/DDBJ databases">
        <title>Genome sequencing of Arthrobacter oryzae TNB02.</title>
        <authorList>
            <person name="Cho Y.-J."/>
            <person name="Cho A."/>
            <person name="Kim O.-S."/>
        </authorList>
    </citation>
    <scope>NUCLEOTIDE SEQUENCE [LARGE SCALE GENOMIC DNA]</scope>
    <source>
        <strain evidence="5 6">TNB02</strain>
    </source>
</reference>
<dbReference type="PANTHER" id="PTHR10434:SF55">
    <property type="entry name" value="POSSIBLE ACYLTRANSFERASE"/>
    <property type="match status" value="1"/>
</dbReference>
<dbReference type="Proteomes" id="UP000273807">
    <property type="component" value="Unassembled WGS sequence"/>
</dbReference>
<evidence type="ECO:0000313" key="6">
    <source>
        <dbReference type="Proteomes" id="UP000273807"/>
    </source>
</evidence>
<evidence type="ECO:0000256" key="2">
    <source>
        <dbReference type="ARBA" id="ARBA00023315"/>
    </source>
</evidence>